<keyword evidence="2" id="KW-0808">Transferase</keyword>
<sequence length="269" mass="29212">MAEAARHDAWQAGDSYDLYMGRWSRQIAPLFLDWLDPAEGLDWLEVGCGTGALSAAILARCNPGSLVSLDPSEGFLAKARANVADERVAFLAGDAQALSVESGSKDMVVSALVLNFIPDKEKALAEMRRVARDGATVGFYVWDYPGGGVEFMRAFWTAAKALDPAAADLTEDKRFPFCTPDGLTELAGKADLVSVDCTKIEVPAVFRDFEDYWHPFTLGAGPAPGYCMSLAPEARQRLMESLRDSLPRGEDGSIPMKTRAWAVRAKVAR</sequence>
<reference evidence="2 3" key="1">
    <citation type="submission" date="2017-09" db="EMBL/GenBank/DDBJ databases">
        <title>Mesorhizobum sanjuanii sp. nov. isolated from nodules of Lotus tenuis in saline-alkaline lowlands of Flooding Pampa.</title>
        <authorList>
            <person name="Sannazzaro A.I."/>
            <person name="Torres Tejerizo G.A."/>
            <person name="Fontana F."/>
            <person name="Cumpa Velazquez L.M."/>
            <person name="Hansen L."/>
            <person name="Pistorio M."/>
            <person name="Estrella M.J."/>
        </authorList>
    </citation>
    <scope>NUCLEOTIDE SEQUENCE [LARGE SCALE GENOMIC DNA]</scope>
    <source>
        <strain evidence="2 3">BSA136</strain>
    </source>
</reference>
<evidence type="ECO:0000313" key="3">
    <source>
        <dbReference type="Proteomes" id="UP000219182"/>
    </source>
</evidence>
<feature type="domain" description="Methyltransferase type 11" evidence="1">
    <location>
        <begin position="44"/>
        <end position="136"/>
    </location>
</feature>
<dbReference type="Proteomes" id="UP000219182">
    <property type="component" value="Unassembled WGS sequence"/>
</dbReference>
<dbReference type="RefSeq" id="WP_097572554.1">
    <property type="nucleotide sequence ID" value="NZ_NWQG01000033.1"/>
</dbReference>
<accession>A0A2A6FJJ0</accession>
<dbReference type="PANTHER" id="PTHR43591:SF24">
    <property type="entry name" value="2-METHOXY-6-POLYPRENYL-1,4-BENZOQUINOL METHYLASE, MITOCHONDRIAL"/>
    <property type="match status" value="1"/>
</dbReference>
<dbReference type="GO" id="GO:0032259">
    <property type="term" value="P:methylation"/>
    <property type="evidence" value="ECO:0007669"/>
    <property type="project" value="UniProtKB-KW"/>
</dbReference>
<protein>
    <submittedName>
        <fullName evidence="2">SAM-dependent methyltransferase</fullName>
    </submittedName>
</protein>
<proteinExistence type="predicted"/>
<keyword evidence="2" id="KW-0489">Methyltransferase</keyword>
<dbReference type="InterPro" id="IPR013216">
    <property type="entry name" value="Methyltransf_11"/>
</dbReference>
<dbReference type="AlphaFoldDB" id="A0A2A6FJJ0"/>
<dbReference type="Pfam" id="PF08241">
    <property type="entry name" value="Methyltransf_11"/>
    <property type="match status" value="1"/>
</dbReference>
<evidence type="ECO:0000259" key="1">
    <source>
        <dbReference type="Pfam" id="PF08241"/>
    </source>
</evidence>
<dbReference type="SUPFAM" id="SSF53335">
    <property type="entry name" value="S-adenosyl-L-methionine-dependent methyltransferases"/>
    <property type="match status" value="1"/>
</dbReference>
<dbReference type="PANTHER" id="PTHR43591">
    <property type="entry name" value="METHYLTRANSFERASE"/>
    <property type="match status" value="1"/>
</dbReference>
<dbReference type="EMBL" id="NWQG01000033">
    <property type="protein sequence ID" value="PDQ21912.1"/>
    <property type="molecule type" value="Genomic_DNA"/>
</dbReference>
<comment type="caution">
    <text evidence="2">The sequence shown here is derived from an EMBL/GenBank/DDBJ whole genome shotgun (WGS) entry which is preliminary data.</text>
</comment>
<dbReference type="Gene3D" id="3.40.50.150">
    <property type="entry name" value="Vaccinia Virus protein VP39"/>
    <property type="match status" value="1"/>
</dbReference>
<dbReference type="GO" id="GO:0008757">
    <property type="term" value="F:S-adenosylmethionine-dependent methyltransferase activity"/>
    <property type="evidence" value="ECO:0007669"/>
    <property type="project" value="InterPro"/>
</dbReference>
<organism evidence="2 3">
    <name type="scientific">Mesorhizobium sanjuanii</name>
    <dbReference type="NCBI Taxonomy" id="2037900"/>
    <lineage>
        <taxon>Bacteria</taxon>
        <taxon>Pseudomonadati</taxon>
        <taxon>Pseudomonadota</taxon>
        <taxon>Alphaproteobacteria</taxon>
        <taxon>Hyphomicrobiales</taxon>
        <taxon>Phyllobacteriaceae</taxon>
        <taxon>Mesorhizobium</taxon>
    </lineage>
</organism>
<dbReference type="CDD" id="cd02440">
    <property type="entry name" value="AdoMet_MTases"/>
    <property type="match status" value="1"/>
</dbReference>
<gene>
    <name evidence="2" type="ORF">CN311_06595</name>
</gene>
<dbReference type="InterPro" id="IPR029063">
    <property type="entry name" value="SAM-dependent_MTases_sf"/>
</dbReference>
<evidence type="ECO:0000313" key="2">
    <source>
        <dbReference type="EMBL" id="PDQ21912.1"/>
    </source>
</evidence>
<keyword evidence="3" id="KW-1185">Reference proteome</keyword>
<name>A0A2A6FJJ0_9HYPH</name>